<keyword evidence="3" id="KW-1185">Reference proteome</keyword>
<gene>
    <name evidence="2" type="ORF">CRP01_32550</name>
</gene>
<dbReference type="OrthoDB" id="9764377at2"/>
<accession>A0A2D0N1X9</accession>
<dbReference type="RefSeq" id="WP_099154260.1">
    <property type="nucleotide sequence ID" value="NZ_PDUD01000041.1"/>
</dbReference>
<dbReference type="InterPro" id="IPR000917">
    <property type="entry name" value="Sulfatase_N"/>
</dbReference>
<evidence type="ECO:0000259" key="1">
    <source>
        <dbReference type="Pfam" id="PF00884"/>
    </source>
</evidence>
<organism evidence="2 3">
    <name type="scientific">Flavilitoribacter nigricans (strain ATCC 23147 / DSM 23189 / NBRC 102662 / NCIMB 1420 / SS-2)</name>
    <name type="common">Lewinella nigricans</name>
    <dbReference type="NCBI Taxonomy" id="1122177"/>
    <lineage>
        <taxon>Bacteria</taxon>
        <taxon>Pseudomonadati</taxon>
        <taxon>Bacteroidota</taxon>
        <taxon>Saprospiria</taxon>
        <taxon>Saprospirales</taxon>
        <taxon>Lewinellaceae</taxon>
        <taxon>Flavilitoribacter</taxon>
    </lineage>
</organism>
<dbReference type="Proteomes" id="UP000223913">
    <property type="component" value="Unassembled WGS sequence"/>
</dbReference>
<proteinExistence type="predicted"/>
<dbReference type="Gene3D" id="3.30.1120.10">
    <property type="match status" value="1"/>
</dbReference>
<dbReference type="EMBL" id="PDUD01000041">
    <property type="protein sequence ID" value="PHN02376.1"/>
    <property type="molecule type" value="Genomic_DNA"/>
</dbReference>
<comment type="caution">
    <text evidence="2">The sequence shown here is derived from an EMBL/GenBank/DDBJ whole genome shotgun (WGS) entry which is preliminary data.</text>
</comment>
<dbReference type="InterPro" id="IPR052701">
    <property type="entry name" value="GAG_Ulvan_Degrading_Sulfatases"/>
</dbReference>
<feature type="domain" description="Sulfatase N-terminal" evidence="1">
    <location>
        <begin position="32"/>
        <end position="417"/>
    </location>
</feature>
<reference evidence="2 3" key="1">
    <citation type="submission" date="2017-10" db="EMBL/GenBank/DDBJ databases">
        <title>The draft genome sequence of Lewinella nigricans NBRC 102662.</title>
        <authorList>
            <person name="Wang K."/>
        </authorList>
    </citation>
    <scope>NUCLEOTIDE SEQUENCE [LARGE SCALE GENOMIC DNA]</scope>
    <source>
        <strain evidence="2 3">NBRC 102662</strain>
    </source>
</reference>
<dbReference type="Gene3D" id="3.40.720.10">
    <property type="entry name" value="Alkaline Phosphatase, subunit A"/>
    <property type="match status" value="1"/>
</dbReference>
<dbReference type="PANTHER" id="PTHR43751">
    <property type="entry name" value="SULFATASE"/>
    <property type="match status" value="1"/>
</dbReference>
<protein>
    <submittedName>
        <fullName evidence="2">Sulfatase</fullName>
    </submittedName>
</protein>
<name>A0A2D0N1X9_FLAN2</name>
<dbReference type="PANTHER" id="PTHR43751:SF3">
    <property type="entry name" value="SULFATASE N-TERMINAL DOMAIN-CONTAINING PROTEIN"/>
    <property type="match status" value="1"/>
</dbReference>
<dbReference type="Pfam" id="PF00884">
    <property type="entry name" value="Sulfatase"/>
    <property type="match status" value="1"/>
</dbReference>
<dbReference type="SUPFAM" id="SSF53649">
    <property type="entry name" value="Alkaline phosphatase-like"/>
    <property type="match status" value="1"/>
</dbReference>
<dbReference type="AlphaFoldDB" id="A0A2D0N1X9"/>
<dbReference type="InterPro" id="IPR017850">
    <property type="entry name" value="Alkaline_phosphatase_core_sf"/>
</dbReference>
<sequence length="524" mass="59080">MVSYLLPWILLVLTLGSGCGVSATGPAVPQQPNIILIYADDLGKGLLSHEGQEIIQTPHIDQLAAEGLRFRNAHSCMLCAPARAALLSGLHDCHAAGFEITSARIYEQISTGEATREEIEKKINDKLSPIPENQIFLAEIAQKAGYRTAQFGKLDWGFATTHDQLTRHGWDHYFGYMDHVRAHGFYPPFLFSDNELVEIEGNTLVNCGKSLEPETPAAYAERWNREGKDVYSQNLFMDSVLQFIADHRDRPFFLYFPTQLPHGPVAIPEVHADFKDDDRLTEIEKEYASMVKMLDDNVGRIMDQLQKLKLDDHTIVIFTSDNGHEIYYAKEGRITKPYRNMETGELFDDLNGKYYSDAAGDVFNGNNGRAGLKRSNLEGGIEVPLIIRWPQKVSPGSVSDRLVANYDLLATVADITGFAGNIQTDGRSFYNELIGTQPVAEHDFVVYASFRGPTLLTKDGWKLRTYLSKDVFELYYLPDDYREEHDLSAQYPDRLHELKQRLLEACDGDFINGLYAPGNQIRVE</sequence>
<evidence type="ECO:0000313" key="3">
    <source>
        <dbReference type="Proteomes" id="UP000223913"/>
    </source>
</evidence>
<evidence type="ECO:0000313" key="2">
    <source>
        <dbReference type="EMBL" id="PHN02376.1"/>
    </source>
</evidence>